<dbReference type="STRING" id="869213.GCA_000517085_02475"/>
<organism evidence="2 3">
    <name type="scientific">Saccharicrinis fermentans DSM 9555 = JCM 21142</name>
    <dbReference type="NCBI Taxonomy" id="869213"/>
    <lineage>
        <taxon>Bacteria</taxon>
        <taxon>Pseudomonadati</taxon>
        <taxon>Bacteroidota</taxon>
        <taxon>Bacteroidia</taxon>
        <taxon>Marinilabiliales</taxon>
        <taxon>Marinilabiliaceae</taxon>
        <taxon>Saccharicrinis</taxon>
    </lineage>
</organism>
<keyword evidence="1" id="KW-0812">Transmembrane</keyword>
<feature type="transmembrane region" description="Helical" evidence="1">
    <location>
        <begin position="6"/>
        <end position="26"/>
    </location>
</feature>
<dbReference type="EMBL" id="BAMD01000193">
    <property type="protein sequence ID" value="GAF05984.1"/>
    <property type="molecule type" value="Genomic_DNA"/>
</dbReference>
<dbReference type="AlphaFoldDB" id="W7YU51"/>
<comment type="caution">
    <text evidence="2">The sequence shown here is derived from an EMBL/GenBank/DDBJ whole genome shotgun (WGS) entry which is preliminary data.</text>
</comment>
<accession>W7YU51</accession>
<evidence type="ECO:0000313" key="2">
    <source>
        <dbReference type="EMBL" id="GAF05984.1"/>
    </source>
</evidence>
<feature type="transmembrane region" description="Helical" evidence="1">
    <location>
        <begin position="68"/>
        <end position="85"/>
    </location>
</feature>
<evidence type="ECO:0000313" key="3">
    <source>
        <dbReference type="Proteomes" id="UP000019402"/>
    </source>
</evidence>
<proteinExistence type="predicted"/>
<reference evidence="2 3" key="1">
    <citation type="journal article" date="2014" name="Genome Announc.">
        <title>Draft Genome Sequence of Cytophaga fermentans JCM 21142T, a Facultative Anaerobe Isolated from Marine Mud.</title>
        <authorList>
            <person name="Starns D."/>
            <person name="Oshima K."/>
            <person name="Suda W."/>
            <person name="Iino T."/>
            <person name="Yuki M."/>
            <person name="Inoue J."/>
            <person name="Kitamura K."/>
            <person name="Iida T."/>
            <person name="Darby A."/>
            <person name="Hattori M."/>
            <person name="Ohkuma M."/>
        </authorList>
    </citation>
    <scope>NUCLEOTIDE SEQUENCE [LARGE SCALE GENOMIC DNA]</scope>
    <source>
        <strain evidence="2 3">JCM 21142</strain>
    </source>
</reference>
<protein>
    <recommendedName>
        <fullName evidence="4">DUF4181 domain-containing protein</fullName>
    </recommendedName>
</protein>
<feature type="transmembrane region" description="Helical" evidence="1">
    <location>
        <begin position="97"/>
        <end position="115"/>
    </location>
</feature>
<keyword evidence="1" id="KW-1133">Transmembrane helix</keyword>
<dbReference type="Proteomes" id="UP000019402">
    <property type="component" value="Unassembled WGS sequence"/>
</dbReference>
<sequence>MYFSPAATIVTIFLFVLIVLDTLLYFKVKKRIGFDMYRLLNNLARKVLIAYLFALTMHWHYQEPILKVVYLFSILLLAIETTHVLTTQSRQFNKYYWRDNILNMLIFLVFFRTYIF</sequence>
<keyword evidence="3" id="KW-1185">Reference proteome</keyword>
<name>W7YU51_9BACT</name>
<evidence type="ECO:0008006" key="4">
    <source>
        <dbReference type="Google" id="ProtNLM"/>
    </source>
</evidence>
<evidence type="ECO:0000256" key="1">
    <source>
        <dbReference type="SAM" id="Phobius"/>
    </source>
</evidence>
<feature type="transmembrane region" description="Helical" evidence="1">
    <location>
        <begin position="47"/>
        <end position="62"/>
    </location>
</feature>
<gene>
    <name evidence="2" type="ORF">JCM21142_134750</name>
</gene>
<keyword evidence="1" id="KW-0472">Membrane</keyword>